<dbReference type="SUPFAM" id="SSF53639">
    <property type="entry name" value="AraD/HMP-PK domain-like"/>
    <property type="match status" value="1"/>
</dbReference>
<evidence type="ECO:0000313" key="4">
    <source>
        <dbReference type="EMBL" id="RHJ88282.1"/>
    </source>
</evidence>
<dbReference type="InterPro" id="IPR050197">
    <property type="entry name" value="Aldolase_class_II_sugar_metab"/>
</dbReference>
<dbReference type="GO" id="GO:0005829">
    <property type="term" value="C:cytosol"/>
    <property type="evidence" value="ECO:0007669"/>
    <property type="project" value="TreeGrafter"/>
</dbReference>
<protein>
    <submittedName>
        <fullName evidence="4">Class II aldolase/adducin family protein</fullName>
    </submittedName>
</protein>
<accession>A0A415E3S9</accession>
<evidence type="ECO:0000259" key="3">
    <source>
        <dbReference type="SMART" id="SM01007"/>
    </source>
</evidence>
<dbReference type="InterPro" id="IPR036409">
    <property type="entry name" value="Aldolase_II/adducin_N_sf"/>
</dbReference>
<dbReference type="OrthoDB" id="9794581at2"/>
<dbReference type="PANTHER" id="PTHR22789">
    <property type="entry name" value="FUCULOSE PHOSPHATE ALDOLASE"/>
    <property type="match status" value="1"/>
</dbReference>
<dbReference type="STRING" id="1776384.GCA_900086585_03873"/>
<comment type="caution">
    <text evidence="4">The sequence shown here is derived from an EMBL/GenBank/DDBJ whole genome shotgun (WGS) entry which is preliminary data.</text>
</comment>
<dbReference type="EMBL" id="QRMS01000002">
    <property type="protein sequence ID" value="RHJ88282.1"/>
    <property type="molecule type" value="Genomic_DNA"/>
</dbReference>
<evidence type="ECO:0000256" key="2">
    <source>
        <dbReference type="ARBA" id="ARBA00023239"/>
    </source>
</evidence>
<dbReference type="RefSeq" id="WP_118334912.1">
    <property type="nucleotide sequence ID" value="NZ_AP025567.1"/>
</dbReference>
<dbReference type="GO" id="GO:0046872">
    <property type="term" value="F:metal ion binding"/>
    <property type="evidence" value="ECO:0007669"/>
    <property type="project" value="UniProtKB-KW"/>
</dbReference>
<evidence type="ECO:0000313" key="5">
    <source>
        <dbReference type="Proteomes" id="UP000284841"/>
    </source>
</evidence>
<name>A0A415E3S9_9FIRM</name>
<dbReference type="GO" id="GO:0016832">
    <property type="term" value="F:aldehyde-lyase activity"/>
    <property type="evidence" value="ECO:0007669"/>
    <property type="project" value="TreeGrafter"/>
</dbReference>
<reference evidence="4 5" key="1">
    <citation type="submission" date="2018-08" db="EMBL/GenBank/DDBJ databases">
        <title>A genome reference for cultivated species of the human gut microbiota.</title>
        <authorList>
            <person name="Zou Y."/>
            <person name="Xue W."/>
            <person name="Luo G."/>
        </authorList>
    </citation>
    <scope>NUCLEOTIDE SEQUENCE [LARGE SCALE GENOMIC DNA]</scope>
    <source>
        <strain evidence="4 5">AM07-24</strain>
    </source>
</reference>
<evidence type="ECO:0000256" key="1">
    <source>
        <dbReference type="ARBA" id="ARBA00022723"/>
    </source>
</evidence>
<dbReference type="Proteomes" id="UP000284841">
    <property type="component" value="Unassembled WGS sequence"/>
</dbReference>
<dbReference type="Pfam" id="PF00596">
    <property type="entry name" value="Aldolase_II"/>
    <property type="match status" value="1"/>
</dbReference>
<dbReference type="GO" id="GO:0019323">
    <property type="term" value="P:pentose catabolic process"/>
    <property type="evidence" value="ECO:0007669"/>
    <property type="project" value="TreeGrafter"/>
</dbReference>
<keyword evidence="1" id="KW-0479">Metal-binding</keyword>
<gene>
    <name evidence="4" type="ORF">DW099_07690</name>
</gene>
<sequence length="200" mass="21839">MNSIILLSLKEQLLKASKDIELSGHCRHKTGNLSVINRKEQYIIITPSGISKAKLVLADLVVCDFEGNILDNPNNNKPSSELPMHIACYKNRADVHSVVHTHSTYATAFAVKGLEIPPVVTESVFYKDKTTVIGYGKPGSRELAEKVTAGISEDTDVLILEKHGVIIMGEAIAETVLKAKYVEEVAKVALLSSMLNENNL</sequence>
<dbReference type="Gene3D" id="3.40.225.10">
    <property type="entry name" value="Class II aldolase/adducin N-terminal domain"/>
    <property type="match status" value="1"/>
</dbReference>
<dbReference type="PANTHER" id="PTHR22789:SF0">
    <property type="entry name" value="3-OXO-TETRONATE 4-PHOSPHATE DECARBOXYLASE-RELATED"/>
    <property type="match status" value="1"/>
</dbReference>
<dbReference type="SMART" id="SM01007">
    <property type="entry name" value="Aldolase_II"/>
    <property type="match status" value="1"/>
</dbReference>
<keyword evidence="2" id="KW-0456">Lyase</keyword>
<organism evidence="4 5">
    <name type="scientific">Emergencia timonensis</name>
    <dbReference type="NCBI Taxonomy" id="1776384"/>
    <lineage>
        <taxon>Bacteria</taxon>
        <taxon>Bacillati</taxon>
        <taxon>Bacillota</taxon>
        <taxon>Clostridia</taxon>
        <taxon>Peptostreptococcales</taxon>
        <taxon>Anaerovoracaceae</taxon>
        <taxon>Emergencia</taxon>
    </lineage>
</organism>
<dbReference type="InterPro" id="IPR001303">
    <property type="entry name" value="Aldolase_II/adducin_N"/>
</dbReference>
<dbReference type="AlphaFoldDB" id="A0A415E3S9"/>
<keyword evidence="5" id="KW-1185">Reference proteome</keyword>
<proteinExistence type="predicted"/>
<feature type="domain" description="Class II aldolase/adducin N-terminal" evidence="3">
    <location>
        <begin position="11"/>
        <end position="190"/>
    </location>
</feature>